<evidence type="ECO:0000313" key="4">
    <source>
        <dbReference type="Proteomes" id="UP000318681"/>
    </source>
</evidence>
<proteinExistence type="predicted"/>
<evidence type="ECO:0008006" key="5">
    <source>
        <dbReference type="Google" id="ProtNLM"/>
    </source>
</evidence>
<feature type="compositionally biased region" description="Basic and acidic residues" evidence="1">
    <location>
        <begin position="1"/>
        <end position="34"/>
    </location>
</feature>
<dbReference type="EMBL" id="VNIM01000001">
    <property type="protein sequence ID" value="TVV77475.1"/>
    <property type="molecule type" value="Genomic_DNA"/>
</dbReference>
<sequence>MPPGPEHHALARRDAACHARHDPGGGDPCCRRAAVDPVRAPRQSRDPLSRRRRRTPRRVRSPACRPDRRASAAVPRRAAACLCRPHAARAFPEGRAMSHANTSAPARRTIAGWPLAHVLGTILLLAGLLWAAWATRLLLDISKRQIVSVSLSTLVGDFVAAESRNGGTPEQTASRTAAYLAAINRSVSALGADGTTVLVTEATLGKSVPDRTSQVRAEVKRALEGGHDPR</sequence>
<organism evidence="3 4">
    <name type="scientific">Alterirhizorhabdus solaris</name>
    <dbReference type="NCBI Taxonomy" id="2529389"/>
    <lineage>
        <taxon>Bacteria</taxon>
        <taxon>Pseudomonadati</taxon>
        <taxon>Pseudomonadota</taxon>
        <taxon>Alphaproteobacteria</taxon>
        <taxon>Sphingomonadales</taxon>
        <taxon>Rhizorhabdaceae</taxon>
        <taxon>Alterirhizorhabdus</taxon>
    </lineage>
</organism>
<keyword evidence="2" id="KW-1133">Transmembrane helix</keyword>
<comment type="caution">
    <text evidence="3">The sequence shown here is derived from an EMBL/GenBank/DDBJ whole genome shotgun (WGS) entry which is preliminary data.</text>
</comment>
<dbReference type="AlphaFoldDB" id="A0A558RDC3"/>
<reference evidence="3 4" key="1">
    <citation type="submission" date="2019-07" db="EMBL/GenBank/DDBJ databases">
        <title>Sphingomonas solaris sp. nov., isolated from a solar panel from Boston, Massachusetts.</title>
        <authorList>
            <person name="Tanner K."/>
            <person name="Pascual J."/>
            <person name="Mancuso C."/>
            <person name="Pereto J."/>
            <person name="Khalil A."/>
            <person name="Vilanova C."/>
        </authorList>
    </citation>
    <scope>NUCLEOTIDE SEQUENCE [LARGE SCALE GENOMIC DNA]</scope>
    <source>
        <strain evidence="3 4">R4DWN</strain>
    </source>
</reference>
<dbReference type="InterPro" id="IPR014115">
    <property type="entry name" value="TrbI_Ftype"/>
</dbReference>
<feature type="transmembrane region" description="Helical" evidence="2">
    <location>
        <begin position="111"/>
        <end position="134"/>
    </location>
</feature>
<dbReference type="OrthoDB" id="7409791at2"/>
<feature type="region of interest" description="Disordered" evidence="1">
    <location>
        <begin position="1"/>
        <end position="71"/>
    </location>
</feature>
<keyword evidence="2" id="KW-0472">Membrane</keyword>
<keyword evidence="4" id="KW-1185">Reference proteome</keyword>
<accession>A0A558RDC3</accession>
<evidence type="ECO:0000256" key="2">
    <source>
        <dbReference type="SAM" id="Phobius"/>
    </source>
</evidence>
<dbReference type="Proteomes" id="UP000318681">
    <property type="component" value="Unassembled WGS sequence"/>
</dbReference>
<feature type="compositionally biased region" description="Basic residues" evidence="1">
    <location>
        <begin position="50"/>
        <end position="60"/>
    </location>
</feature>
<keyword evidence="2" id="KW-0812">Transmembrane</keyword>
<gene>
    <name evidence="3" type="ORF">FOY91_00100</name>
</gene>
<name>A0A558RDC3_9SPHN</name>
<evidence type="ECO:0000256" key="1">
    <source>
        <dbReference type="SAM" id="MobiDB-lite"/>
    </source>
</evidence>
<dbReference type="Pfam" id="PF09677">
    <property type="entry name" value="TrbI_Ftype"/>
    <property type="match status" value="1"/>
</dbReference>
<protein>
    <recommendedName>
        <fullName evidence="5">TrbI F-type domain-containing protein</fullName>
    </recommendedName>
</protein>
<evidence type="ECO:0000313" key="3">
    <source>
        <dbReference type="EMBL" id="TVV77475.1"/>
    </source>
</evidence>